<evidence type="ECO:0000313" key="3">
    <source>
        <dbReference type="Proteomes" id="UP000076480"/>
    </source>
</evidence>
<dbReference type="OrthoDB" id="2249491at2"/>
<dbReference type="Pfam" id="PF16069">
    <property type="entry name" value="DUF4811"/>
    <property type="match status" value="1"/>
</dbReference>
<reference evidence="2 3" key="1">
    <citation type="submission" date="2015-02" db="EMBL/GenBank/DDBJ databases">
        <title>Draft genome sequence of Lactobacillus collinoides CUPV2371 isolated from a natural cider, the first genome sequence of a strain of this species.</title>
        <authorList>
            <person name="Puertas A.I."/>
            <person name="Spano G."/>
            <person name="Capozzi V."/>
            <person name="Lamontanara A."/>
            <person name="Orru L."/>
            <person name="Duenas M.T."/>
        </authorList>
    </citation>
    <scope>NUCLEOTIDE SEQUENCE [LARGE SCALE GENOMIC DNA]</scope>
    <source>
        <strain evidence="2 3">237</strain>
    </source>
</reference>
<evidence type="ECO:0000256" key="1">
    <source>
        <dbReference type="SAM" id="Phobius"/>
    </source>
</evidence>
<comment type="caution">
    <text evidence="2">The sequence shown here is derived from an EMBL/GenBank/DDBJ whole genome shotgun (WGS) entry which is preliminary data.</text>
</comment>
<feature type="transmembrane region" description="Helical" evidence="1">
    <location>
        <begin position="27"/>
        <end position="45"/>
    </location>
</feature>
<name>A0A161XWE0_SECCO</name>
<keyword evidence="1" id="KW-1133">Transmembrane helix</keyword>
<evidence type="ECO:0008006" key="4">
    <source>
        <dbReference type="Google" id="ProtNLM"/>
    </source>
</evidence>
<protein>
    <recommendedName>
        <fullName evidence="4">DUF4811 domain-containing protein</fullName>
    </recommendedName>
</protein>
<keyword evidence="1" id="KW-0472">Membrane</keyword>
<dbReference type="PATRIC" id="fig|33960.6.peg.1010"/>
<dbReference type="RefSeq" id="WP_054759611.1">
    <property type="nucleotide sequence ID" value="NZ_JYDC01000017.1"/>
</dbReference>
<evidence type="ECO:0000313" key="2">
    <source>
        <dbReference type="EMBL" id="KZL42828.1"/>
    </source>
</evidence>
<dbReference type="InterPro" id="IPR032083">
    <property type="entry name" value="DUF4811"/>
</dbReference>
<dbReference type="Proteomes" id="UP000076480">
    <property type="component" value="Unassembled WGS sequence"/>
</dbReference>
<keyword evidence="1" id="KW-0812">Transmembrane</keyword>
<proteinExistence type="predicted"/>
<sequence length="243" mass="26833">MILLIMAICVVLAFISFIYIPNKSVSAILAVIFVAGAFTTGVFVVKNWKDHYGLKEVTTTGATRTIYPVSSSNGMSTVIYSPIGTANKHQVYVYKTSANAKKTTHTQVSSTTKNKVIRTSGKSHIVTKTTRWAYKNDAAKIWFAFTGQDGQYIRRENKIYINKNWLVLSAAQAKALKKEMSSKTFQAKLKTQAKAYVTAQVKAAMTKDPSMSSADQAKVEKQATAEFQQKAIAKVIKQIQAKN</sequence>
<dbReference type="EMBL" id="JYDC01000017">
    <property type="protein sequence ID" value="KZL42828.1"/>
    <property type="molecule type" value="Genomic_DNA"/>
</dbReference>
<gene>
    <name evidence="2" type="ORF">TY91_02995</name>
</gene>
<organism evidence="2 3">
    <name type="scientific">Secundilactobacillus collinoides</name>
    <name type="common">Lactobacillus collinoides</name>
    <dbReference type="NCBI Taxonomy" id="33960"/>
    <lineage>
        <taxon>Bacteria</taxon>
        <taxon>Bacillati</taxon>
        <taxon>Bacillota</taxon>
        <taxon>Bacilli</taxon>
        <taxon>Lactobacillales</taxon>
        <taxon>Lactobacillaceae</taxon>
        <taxon>Secundilactobacillus</taxon>
    </lineage>
</organism>
<dbReference type="AlphaFoldDB" id="A0A161XWE0"/>
<keyword evidence="3" id="KW-1185">Reference proteome</keyword>
<accession>A0A161XWE0</accession>